<dbReference type="EMBL" id="WKFB01000612">
    <property type="protein sequence ID" value="KAF6719466.1"/>
    <property type="molecule type" value="Genomic_DNA"/>
</dbReference>
<protein>
    <submittedName>
        <fullName evidence="1">Uncharacterized protein</fullName>
    </submittedName>
</protein>
<evidence type="ECO:0000313" key="2">
    <source>
        <dbReference type="Proteomes" id="UP000646548"/>
    </source>
</evidence>
<organism evidence="1 2">
    <name type="scientific">Oryzias melastigma</name>
    <name type="common">Marine medaka</name>
    <dbReference type="NCBI Taxonomy" id="30732"/>
    <lineage>
        <taxon>Eukaryota</taxon>
        <taxon>Metazoa</taxon>
        <taxon>Chordata</taxon>
        <taxon>Craniata</taxon>
        <taxon>Vertebrata</taxon>
        <taxon>Euteleostomi</taxon>
        <taxon>Actinopterygii</taxon>
        <taxon>Neopterygii</taxon>
        <taxon>Teleostei</taxon>
        <taxon>Neoteleostei</taxon>
        <taxon>Acanthomorphata</taxon>
        <taxon>Ovalentaria</taxon>
        <taxon>Atherinomorphae</taxon>
        <taxon>Beloniformes</taxon>
        <taxon>Adrianichthyidae</taxon>
        <taxon>Oryziinae</taxon>
        <taxon>Oryzias</taxon>
    </lineage>
</organism>
<accession>A0A834F323</accession>
<proteinExistence type="predicted"/>
<name>A0A834F323_ORYME</name>
<dbReference type="AlphaFoldDB" id="A0A834F323"/>
<dbReference type="Proteomes" id="UP000646548">
    <property type="component" value="Unassembled WGS sequence"/>
</dbReference>
<reference evidence="1" key="1">
    <citation type="journal article" name="BMC Genomics">
        <title>Long-read sequencing and de novo genome assembly of marine medaka (Oryzias melastigma).</title>
        <authorList>
            <person name="Liang P."/>
            <person name="Saqib H.S.A."/>
            <person name="Ni X."/>
            <person name="Shen Y."/>
        </authorList>
    </citation>
    <scope>NUCLEOTIDE SEQUENCE</scope>
    <source>
        <strain evidence="1">Bigg-433</strain>
    </source>
</reference>
<sequence length="127" mass="13782">MSRSVCLYARSCGRVIIMCELLRKRPTSAGVSGSRPLQLDELLPLFALLILLSTLAIQIRAQGPLGCRGVPISLLLLLLLQRTGFQLTVRATPPCQNSCFPRDCHDSVLRTETHQNAFSCAFGGAGN</sequence>
<comment type="caution">
    <text evidence="1">The sequence shown here is derived from an EMBL/GenBank/DDBJ whole genome shotgun (WGS) entry which is preliminary data.</text>
</comment>
<evidence type="ECO:0000313" key="1">
    <source>
        <dbReference type="EMBL" id="KAF6719466.1"/>
    </source>
</evidence>
<gene>
    <name evidence="1" type="ORF">FQA47_000942</name>
</gene>